<comment type="caution">
    <text evidence="6">The sequence shown here is derived from an EMBL/GenBank/DDBJ whole genome shotgun (WGS) entry which is preliminary data.</text>
</comment>
<evidence type="ECO:0000259" key="5">
    <source>
        <dbReference type="PROSITE" id="PS51401"/>
    </source>
</evidence>
<evidence type="ECO:0000313" key="6">
    <source>
        <dbReference type="EMBL" id="ORX73505.1"/>
    </source>
</evidence>
<feature type="domain" description="CHORD" evidence="5">
    <location>
        <begin position="6"/>
        <end position="65"/>
    </location>
</feature>
<keyword evidence="7" id="KW-1185">Reference proteome</keyword>
<gene>
    <name evidence="6" type="ORF">BCR32DRAFT_297155</name>
</gene>
<dbReference type="SUPFAM" id="SSF49764">
    <property type="entry name" value="HSP20-like chaperones"/>
    <property type="match status" value="1"/>
</dbReference>
<dbReference type="PANTHER" id="PTHR46983">
    <property type="entry name" value="CYSTEINE AND HISTIDINE-RICH DOMAIN-CONTAINING PROTEIN 1"/>
    <property type="match status" value="1"/>
</dbReference>
<dbReference type="Pfam" id="PF04968">
    <property type="entry name" value="CHORD"/>
    <property type="match status" value="2"/>
</dbReference>
<dbReference type="Gene3D" id="4.10.1130.20">
    <property type="match status" value="2"/>
</dbReference>
<dbReference type="CDD" id="cd06466">
    <property type="entry name" value="p23_CS_SGT1_like"/>
    <property type="match status" value="1"/>
</dbReference>
<proteinExistence type="predicted"/>
<reference evidence="6 7" key="2">
    <citation type="submission" date="2016-08" db="EMBL/GenBank/DDBJ databases">
        <title>Pervasive Adenine N6-methylation of Active Genes in Fungi.</title>
        <authorList>
            <consortium name="DOE Joint Genome Institute"/>
            <person name="Mondo S.J."/>
            <person name="Dannebaum R.O."/>
            <person name="Kuo R.C."/>
            <person name="Labutti K."/>
            <person name="Haridas S."/>
            <person name="Kuo A."/>
            <person name="Salamov A."/>
            <person name="Ahrendt S.R."/>
            <person name="Lipzen A."/>
            <person name="Sullivan W."/>
            <person name="Andreopoulos W.B."/>
            <person name="Clum A."/>
            <person name="Lindquist E."/>
            <person name="Daum C."/>
            <person name="Ramamoorthy G.K."/>
            <person name="Gryganskyi A."/>
            <person name="Culley D."/>
            <person name="Magnuson J.K."/>
            <person name="James T.Y."/>
            <person name="O'Malley M.A."/>
            <person name="Stajich J.E."/>
            <person name="Spatafora J.W."/>
            <person name="Visel A."/>
            <person name="Grigoriev I.V."/>
        </authorList>
    </citation>
    <scope>NUCLEOTIDE SEQUENCE [LARGE SCALE GENOMIC DNA]</scope>
    <source>
        <strain evidence="6 7">S4</strain>
    </source>
</reference>
<dbReference type="STRING" id="1754192.A0A1Y1WJH6"/>
<dbReference type="InterPro" id="IPR007051">
    <property type="entry name" value="CHORD_dom"/>
</dbReference>
<dbReference type="PROSITE" id="PS51401">
    <property type="entry name" value="CHORD"/>
    <property type="match status" value="2"/>
</dbReference>
<dbReference type="OrthoDB" id="1898560at2759"/>
<dbReference type="AlphaFoldDB" id="A0A1Y1WJH6"/>
<keyword evidence="1" id="KW-0479">Metal-binding</keyword>
<sequence>MVTYICTNNGCGKSYDPAENNDTACHYHPKGPVFHEGLKSWGCCDKKVTDFDDFMKIPGCTVGPHSNVPHEKPAPETTKEEIKGKVSEHNPDVEVFNTAPIAAPAPVPTSTKVPVEEKPKIREEDLNDPPDAVIPVGTVCKRKSCGKKYVDESSREEECIFHSGEPLFHEGSKGWTCCSRKVLEFEEFLKIPGCKRGKHRFTDVKPVGEKQAEVVKCRHDWYQTQTSVIISIFAKKVDKAKTTVKFETERLLVDVVFQDGRIFQFHTDLSQPIIPEQSKYEILTTKVEINLKKANGISWPTIEPNSHVVSWTTFGVEGSVGTVGSKKMYVANDVAVNQIQG</sequence>
<organism evidence="6 7">
    <name type="scientific">Anaeromyces robustus</name>
    <dbReference type="NCBI Taxonomy" id="1754192"/>
    <lineage>
        <taxon>Eukaryota</taxon>
        <taxon>Fungi</taxon>
        <taxon>Fungi incertae sedis</taxon>
        <taxon>Chytridiomycota</taxon>
        <taxon>Chytridiomycota incertae sedis</taxon>
        <taxon>Neocallimastigomycetes</taxon>
        <taxon>Neocallimastigales</taxon>
        <taxon>Neocallimastigaceae</taxon>
        <taxon>Anaeromyces</taxon>
    </lineage>
</organism>
<feature type="domain" description="CS" evidence="4">
    <location>
        <begin position="214"/>
        <end position="303"/>
    </location>
</feature>
<accession>A0A1Y1WJH6</accession>
<evidence type="ECO:0000256" key="1">
    <source>
        <dbReference type="ARBA" id="ARBA00022723"/>
    </source>
</evidence>
<evidence type="ECO:0000256" key="3">
    <source>
        <dbReference type="ARBA" id="ARBA00022833"/>
    </source>
</evidence>
<dbReference type="EMBL" id="MCFG01000384">
    <property type="protein sequence ID" value="ORX73505.1"/>
    <property type="molecule type" value="Genomic_DNA"/>
</dbReference>
<dbReference type="Proteomes" id="UP000193944">
    <property type="component" value="Unassembled WGS sequence"/>
</dbReference>
<name>A0A1Y1WJH6_9FUNG</name>
<dbReference type="InterPro" id="IPR039790">
    <property type="entry name" value="CHRD1"/>
</dbReference>
<reference evidence="6 7" key="1">
    <citation type="submission" date="2016-08" db="EMBL/GenBank/DDBJ databases">
        <title>A Parts List for Fungal Cellulosomes Revealed by Comparative Genomics.</title>
        <authorList>
            <consortium name="DOE Joint Genome Institute"/>
            <person name="Haitjema C.H."/>
            <person name="Gilmore S.P."/>
            <person name="Henske J.K."/>
            <person name="Solomon K.V."/>
            <person name="De Groot R."/>
            <person name="Kuo A."/>
            <person name="Mondo S.J."/>
            <person name="Salamov A.A."/>
            <person name="Labutti K."/>
            <person name="Zhao Z."/>
            <person name="Chiniquy J."/>
            <person name="Barry K."/>
            <person name="Brewer H.M."/>
            <person name="Purvine S.O."/>
            <person name="Wright A.T."/>
            <person name="Boxma B."/>
            <person name="Van Alen T."/>
            <person name="Hackstein J.H."/>
            <person name="Baker S.E."/>
            <person name="Grigoriev I.V."/>
            <person name="O'Malley M.A."/>
        </authorList>
    </citation>
    <scope>NUCLEOTIDE SEQUENCE [LARGE SCALE GENOMIC DNA]</scope>
    <source>
        <strain evidence="6 7">S4</strain>
    </source>
</reference>
<dbReference type="InterPro" id="IPR008978">
    <property type="entry name" value="HSP20-like_chaperone"/>
</dbReference>
<protein>
    <submittedName>
        <fullName evidence="6">Chord-domain-containing protein</fullName>
    </submittedName>
</protein>
<evidence type="ECO:0000259" key="4">
    <source>
        <dbReference type="PROSITE" id="PS51203"/>
    </source>
</evidence>
<feature type="domain" description="CHORD" evidence="5">
    <location>
        <begin position="140"/>
        <end position="199"/>
    </location>
</feature>
<keyword evidence="3" id="KW-0862">Zinc</keyword>
<dbReference type="GO" id="GO:0046872">
    <property type="term" value="F:metal ion binding"/>
    <property type="evidence" value="ECO:0007669"/>
    <property type="project" value="UniProtKB-KW"/>
</dbReference>
<dbReference type="PROSITE" id="PS51203">
    <property type="entry name" value="CS"/>
    <property type="match status" value="1"/>
</dbReference>
<dbReference type="PANTHER" id="PTHR46983:SF3">
    <property type="entry name" value="CHPADIPLOID STATE MAINTENANCE PROTEIN CHPA"/>
    <property type="match status" value="1"/>
</dbReference>
<keyword evidence="2" id="KW-0677">Repeat</keyword>
<dbReference type="Gene3D" id="2.60.40.790">
    <property type="match status" value="1"/>
</dbReference>
<dbReference type="Pfam" id="PF04969">
    <property type="entry name" value="CS"/>
    <property type="match status" value="1"/>
</dbReference>
<evidence type="ECO:0000313" key="7">
    <source>
        <dbReference type="Proteomes" id="UP000193944"/>
    </source>
</evidence>
<dbReference type="InterPro" id="IPR007052">
    <property type="entry name" value="CS_dom"/>
</dbReference>
<evidence type="ECO:0000256" key="2">
    <source>
        <dbReference type="ARBA" id="ARBA00022737"/>
    </source>
</evidence>